<keyword evidence="4" id="KW-1185">Reference proteome</keyword>
<dbReference type="Proteomes" id="UP001200313">
    <property type="component" value="Unassembled WGS sequence"/>
</dbReference>
<dbReference type="InterPro" id="IPR000182">
    <property type="entry name" value="GNAT_dom"/>
</dbReference>
<evidence type="ECO:0000313" key="3">
    <source>
        <dbReference type="EMBL" id="MCQ4771082.1"/>
    </source>
</evidence>
<evidence type="ECO:0000259" key="1">
    <source>
        <dbReference type="PROSITE" id="PS51186"/>
    </source>
</evidence>
<evidence type="ECO:0000313" key="2">
    <source>
        <dbReference type="EMBL" id="MCG4527945.1"/>
    </source>
</evidence>
<dbReference type="EMBL" id="JANFYS010000024">
    <property type="protein sequence ID" value="MCQ4771082.1"/>
    <property type="molecule type" value="Genomic_DNA"/>
</dbReference>
<protein>
    <submittedName>
        <fullName evidence="3">GNAT family N-acetyltransferase</fullName>
    </submittedName>
</protein>
<feature type="domain" description="N-acetyltransferase" evidence="1">
    <location>
        <begin position="9"/>
        <end position="167"/>
    </location>
</feature>
<dbReference type="PANTHER" id="PTHR43415">
    <property type="entry name" value="SPERMIDINE N(1)-ACETYLTRANSFERASE"/>
    <property type="match status" value="1"/>
</dbReference>
<evidence type="ECO:0000313" key="5">
    <source>
        <dbReference type="Proteomes" id="UP001204562"/>
    </source>
</evidence>
<reference evidence="3" key="2">
    <citation type="submission" date="2022-06" db="EMBL/GenBank/DDBJ databases">
        <title>Isolation of gut microbiota from human fecal samples.</title>
        <authorList>
            <person name="Pamer E.G."/>
            <person name="Barat B."/>
            <person name="Waligurski E."/>
            <person name="Medina S."/>
            <person name="Paddock L."/>
            <person name="Mostad J."/>
        </authorList>
    </citation>
    <scope>NUCLEOTIDE SEQUENCE</scope>
    <source>
        <strain evidence="3">DFI.9.91</strain>
    </source>
</reference>
<dbReference type="InterPro" id="IPR016181">
    <property type="entry name" value="Acyl_CoA_acyltransferase"/>
</dbReference>
<dbReference type="Gene3D" id="3.40.630.30">
    <property type="match status" value="1"/>
</dbReference>
<sequence length="180" mass="21263">MAWMETADLWVRPSQEADLELFYQWERRPEVTQFFSIADGQSRAEVEAIYRRDAADPGRRQYTILLKPEGRPIGRIVLADRIEGWKVEIFRIYIADTALRGKGYGKQAMQAILKQCFEAWGMERVYLDHYTGNPAAELYRSLGFQYEGVLRRNCRKNGKLYDVHLMSMLREEYQQARQNR</sequence>
<dbReference type="Pfam" id="PF13302">
    <property type="entry name" value="Acetyltransf_3"/>
    <property type="match status" value="1"/>
</dbReference>
<accession>A0AAW5JQD8</accession>
<proteinExistence type="predicted"/>
<comment type="caution">
    <text evidence="3">The sequence shown here is derived from an EMBL/GenBank/DDBJ whole genome shotgun (WGS) entry which is preliminary data.</text>
</comment>
<dbReference type="AlphaFoldDB" id="A0AAW5JQD8"/>
<dbReference type="SUPFAM" id="SSF55729">
    <property type="entry name" value="Acyl-CoA N-acyltransferases (Nat)"/>
    <property type="match status" value="1"/>
</dbReference>
<name>A0AAW5JQD8_9FIRM</name>
<dbReference type="Proteomes" id="UP001204562">
    <property type="component" value="Unassembled WGS sequence"/>
</dbReference>
<dbReference type="RefSeq" id="WP_094762496.1">
    <property type="nucleotide sequence ID" value="NZ_JAKNJB010000023.1"/>
</dbReference>
<gene>
    <name evidence="2" type="ORF">L0P79_12855</name>
    <name evidence="3" type="ORF">NE579_11505</name>
</gene>
<evidence type="ECO:0000313" key="4">
    <source>
        <dbReference type="Proteomes" id="UP001200313"/>
    </source>
</evidence>
<organism evidence="3 5">
    <name type="scientific">Intestinimonas massiliensis</name>
    <name type="common">ex Afouda et al. 2020</name>
    <dbReference type="NCBI Taxonomy" id="1673721"/>
    <lineage>
        <taxon>Bacteria</taxon>
        <taxon>Bacillati</taxon>
        <taxon>Bacillota</taxon>
        <taxon>Clostridia</taxon>
        <taxon>Eubacteriales</taxon>
        <taxon>Intestinimonas</taxon>
    </lineage>
</organism>
<dbReference type="GO" id="GO:0016747">
    <property type="term" value="F:acyltransferase activity, transferring groups other than amino-acyl groups"/>
    <property type="evidence" value="ECO:0007669"/>
    <property type="project" value="InterPro"/>
</dbReference>
<dbReference type="CDD" id="cd04301">
    <property type="entry name" value="NAT_SF"/>
    <property type="match status" value="1"/>
</dbReference>
<dbReference type="PANTHER" id="PTHR43415:SF3">
    <property type="entry name" value="GNAT-FAMILY ACETYLTRANSFERASE"/>
    <property type="match status" value="1"/>
</dbReference>
<dbReference type="EMBL" id="JAKNJB010000023">
    <property type="protein sequence ID" value="MCG4527945.1"/>
    <property type="molecule type" value="Genomic_DNA"/>
</dbReference>
<dbReference type="PROSITE" id="PS51186">
    <property type="entry name" value="GNAT"/>
    <property type="match status" value="1"/>
</dbReference>
<reference evidence="2 4" key="1">
    <citation type="submission" date="2022-01" db="EMBL/GenBank/DDBJ databases">
        <title>Collection of gut derived symbiotic bacterial strains cultured from healthy donors.</title>
        <authorList>
            <person name="Lin H."/>
            <person name="Kohout C."/>
            <person name="Waligurski E."/>
            <person name="Pamer E.G."/>
        </authorList>
    </citation>
    <scope>NUCLEOTIDE SEQUENCE [LARGE SCALE GENOMIC DNA]</scope>
    <source>
        <strain evidence="2 4">DFI.3.7</strain>
    </source>
</reference>